<feature type="region of interest" description="Disordered" evidence="3">
    <location>
        <begin position="28"/>
        <end position="112"/>
    </location>
</feature>
<evidence type="ECO:0000313" key="5">
    <source>
        <dbReference type="EMBL" id="QKS70108.1"/>
    </source>
</evidence>
<dbReference type="Gene3D" id="2.40.260.10">
    <property type="entry name" value="Sortase"/>
    <property type="match status" value="1"/>
</dbReference>
<dbReference type="RefSeq" id="WP_176008152.1">
    <property type="nucleotide sequence ID" value="NZ_CP041372.2"/>
</dbReference>
<keyword evidence="1" id="KW-0378">Hydrolase</keyword>
<evidence type="ECO:0000256" key="1">
    <source>
        <dbReference type="ARBA" id="ARBA00022801"/>
    </source>
</evidence>
<feature type="chain" id="PRO_5032900950" evidence="4">
    <location>
        <begin position="25"/>
        <end position="263"/>
    </location>
</feature>
<protein>
    <submittedName>
        <fullName evidence="5">Sortase</fullName>
    </submittedName>
</protein>
<dbReference type="InterPro" id="IPR005754">
    <property type="entry name" value="Sortase"/>
</dbReference>
<feature type="active site" description="Acyl-thioester intermediate" evidence="2">
    <location>
        <position position="236"/>
    </location>
</feature>
<dbReference type="Proteomes" id="UP000318138">
    <property type="component" value="Chromosome"/>
</dbReference>
<feature type="compositionally biased region" description="Polar residues" evidence="3">
    <location>
        <begin position="31"/>
        <end position="44"/>
    </location>
</feature>
<evidence type="ECO:0000256" key="3">
    <source>
        <dbReference type="SAM" id="MobiDB-lite"/>
    </source>
</evidence>
<dbReference type="CDD" id="cd05829">
    <property type="entry name" value="Sortase_F"/>
    <property type="match status" value="1"/>
</dbReference>
<evidence type="ECO:0000256" key="4">
    <source>
        <dbReference type="SAM" id="SignalP"/>
    </source>
</evidence>
<evidence type="ECO:0000256" key="2">
    <source>
        <dbReference type="PIRSR" id="PIRSR605754-1"/>
    </source>
</evidence>
<gene>
    <name evidence="5" type="ORF">FLK61_25385</name>
</gene>
<feature type="compositionally biased region" description="Polar residues" evidence="3">
    <location>
        <begin position="78"/>
        <end position="97"/>
    </location>
</feature>
<dbReference type="SUPFAM" id="SSF63817">
    <property type="entry name" value="Sortase"/>
    <property type="match status" value="1"/>
</dbReference>
<name>A0A859FBB1_9BACI</name>
<dbReference type="InterPro" id="IPR023365">
    <property type="entry name" value="Sortase_dom-sf"/>
</dbReference>
<keyword evidence="4" id="KW-0732">Signal</keyword>
<dbReference type="Pfam" id="PF04203">
    <property type="entry name" value="Sortase"/>
    <property type="match status" value="1"/>
</dbReference>
<dbReference type="AlphaFoldDB" id="A0A859FBB1"/>
<feature type="active site" description="Proton donor/acceptor" evidence="2">
    <location>
        <position position="170"/>
    </location>
</feature>
<keyword evidence="6" id="KW-1185">Reference proteome</keyword>
<dbReference type="KEGG" id="psua:FLK61_25385"/>
<organism evidence="5 6">
    <name type="scientific">Paenalkalicoccus suaedae</name>
    <dbReference type="NCBI Taxonomy" id="2592382"/>
    <lineage>
        <taxon>Bacteria</taxon>
        <taxon>Bacillati</taxon>
        <taxon>Bacillota</taxon>
        <taxon>Bacilli</taxon>
        <taxon>Bacillales</taxon>
        <taxon>Bacillaceae</taxon>
        <taxon>Paenalkalicoccus</taxon>
    </lineage>
</organism>
<accession>A0A859FBB1</accession>
<reference evidence="6" key="1">
    <citation type="submission" date="2019-07" db="EMBL/GenBank/DDBJ databases">
        <title>Bacillus alkalisoli sp. nov. isolated from saline soil.</title>
        <authorList>
            <person name="Sun J.-Q."/>
            <person name="Xu L."/>
        </authorList>
    </citation>
    <scope>NUCLEOTIDE SEQUENCE [LARGE SCALE GENOMIC DNA]</scope>
    <source>
        <strain evidence="6">M4U3P1</strain>
    </source>
</reference>
<evidence type="ECO:0000313" key="6">
    <source>
        <dbReference type="Proteomes" id="UP000318138"/>
    </source>
</evidence>
<feature type="compositionally biased region" description="Acidic residues" evidence="3">
    <location>
        <begin position="64"/>
        <end position="73"/>
    </location>
</feature>
<feature type="signal peptide" evidence="4">
    <location>
        <begin position="1"/>
        <end position="24"/>
    </location>
</feature>
<sequence>MSLNNFINKKLFLLAPFLLLAACATEGEEASLSQDQDTASNVSTDMEEDDPSSDVSNDANEVSVSEEDVENESNSDSIDQQSASSEANTENDSSSNVVEAEPIRSVLGGTSRGITPTKIEIPAINVDAVVDGVGLEPDGAMSVPDDGDTVGWFNRGAKPGAQGNSVLAGHVDDLTGPAIFFDLKDLEAGDEIIITGENGDVLTFQVMGKESYPYDDAPIDLVFGGTSSRNLNLITCTGEFDRNVGTHRERLVVFTELVDDSSV</sequence>
<dbReference type="GO" id="GO:0016787">
    <property type="term" value="F:hydrolase activity"/>
    <property type="evidence" value="ECO:0007669"/>
    <property type="project" value="UniProtKB-KW"/>
</dbReference>
<dbReference type="InterPro" id="IPR042001">
    <property type="entry name" value="Sortase_F"/>
</dbReference>
<dbReference type="EMBL" id="CP041372">
    <property type="protein sequence ID" value="QKS70108.1"/>
    <property type="molecule type" value="Genomic_DNA"/>
</dbReference>
<proteinExistence type="predicted"/>